<dbReference type="CDD" id="cd00085">
    <property type="entry name" value="HNHc"/>
    <property type="match status" value="1"/>
</dbReference>
<protein>
    <submittedName>
        <fullName evidence="2">Putative HNH endonuclease</fullName>
    </submittedName>
</protein>
<keyword evidence="2" id="KW-0540">Nuclease</keyword>
<dbReference type="AlphaFoldDB" id="A0A6M3JJ10"/>
<accession>A0A6M3JJ10</accession>
<name>A0A6M3JJ10_9ZZZZ</name>
<evidence type="ECO:0000313" key="1">
    <source>
        <dbReference type="EMBL" id="QJA56528.1"/>
    </source>
</evidence>
<dbReference type="EMBL" id="MT141678">
    <property type="protein sequence ID" value="QJA69115.1"/>
    <property type="molecule type" value="Genomic_DNA"/>
</dbReference>
<proteinExistence type="predicted"/>
<evidence type="ECO:0000313" key="2">
    <source>
        <dbReference type="EMBL" id="QJA69115.1"/>
    </source>
</evidence>
<sequence>MNRRALSQKKYKATIKGQITEKKYKYSKTGRATKKRGRKNYYKNSRRKVLEKLGNQCVKCGFADIRALQIDHINGGGAKELKNMSINSFLKGVLLDNGSKYQLLCANCNWIKRHENNEYSKGRGRW</sequence>
<dbReference type="EMBL" id="MT141224">
    <property type="protein sequence ID" value="QJA56528.1"/>
    <property type="molecule type" value="Genomic_DNA"/>
</dbReference>
<keyword evidence="2" id="KW-0378">Hydrolase</keyword>
<reference evidence="2" key="1">
    <citation type="submission" date="2020-03" db="EMBL/GenBank/DDBJ databases">
        <title>The deep terrestrial virosphere.</title>
        <authorList>
            <person name="Holmfeldt K."/>
            <person name="Nilsson E."/>
            <person name="Simone D."/>
            <person name="Lopez-Fernandez M."/>
            <person name="Wu X."/>
            <person name="de Brujin I."/>
            <person name="Lundin D."/>
            <person name="Andersson A."/>
            <person name="Bertilsson S."/>
            <person name="Dopson M."/>
        </authorList>
    </citation>
    <scope>NUCLEOTIDE SEQUENCE</scope>
    <source>
        <strain evidence="2">MM415A05061</strain>
        <strain evidence="1">MM415B01829</strain>
    </source>
</reference>
<dbReference type="InterPro" id="IPR003615">
    <property type="entry name" value="HNH_nuc"/>
</dbReference>
<organism evidence="2">
    <name type="scientific">viral metagenome</name>
    <dbReference type="NCBI Taxonomy" id="1070528"/>
    <lineage>
        <taxon>unclassified sequences</taxon>
        <taxon>metagenomes</taxon>
        <taxon>organismal metagenomes</taxon>
    </lineage>
</organism>
<keyword evidence="2" id="KW-0255">Endonuclease</keyword>
<gene>
    <name evidence="2" type="ORF">MM415A05061_0014</name>
    <name evidence="1" type="ORF">MM415B01829_0011</name>
</gene>
<dbReference type="GO" id="GO:0004519">
    <property type="term" value="F:endonuclease activity"/>
    <property type="evidence" value="ECO:0007669"/>
    <property type="project" value="UniProtKB-KW"/>
</dbReference>